<dbReference type="Proteomes" id="UP000186218">
    <property type="component" value="Unassembled WGS sequence"/>
</dbReference>
<dbReference type="InterPro" id="IPR018649">
    <property type="entry name" value="SHOCT"/>
</dbReference>
<dbReference type="EMBL" id="FTNT01000008">
    <property type="protein sequence ID" value="SIS11610.1"/>
    <property type="molecule type" value="Genomic_DNA"/>
</dbReference>
<reference evidence="2 3" key="1">
    <citation type="submission" date="2017-01" db="EMBL/GenBank/DDBJ databases">
        <authorList>
            <person name="Mah S.A."/>
            <person name="Swanson W.J."/>
            <person name="Moy G.W."/>
            <person name="Vacquier V.D."/>
        </authorList>
    </citation>
    <scope>NUCLEOTIDE SEQUENCE [LARGE SCALE GENOMIC DNA]</scope>
    <source>
        <strain evidence="2 3">CPCC 203464</strain>
    </source>
</reference>
<name>A0A1N7GGC5_9NOCA</name>
<proteinExistence type="predicted"/>
<dbReference type="AlphaFoldDB" id="A0A1N7GGC5"/>
<dbReference type="Pfam" id="PF09851">
    <property type="entry name" value="SHOCT"/>
    <property type="match status" value="1"/>
</dbReference>
<gene>
    <name evidence="2" type="ORF">SAMN05445060_2751</name>
</gene>
<organism evidence="2 3">
    <name type="scientific">Williamsia sterculiae</name>
    <dbReference type="NCBI Taxonomy" id="1344003"/>
    <lineage>
        <taxon>Bacteria</taxon>
        <taxon>Bacillati</taxon>
        <taxon>Actinomycetota</taxon>
        <taxon>Actinomycetes</taxon>
        <taxon>Mycobacteriales</taxon>
        <taxon>Nocardiaceae</taxon>
        <taxon>Williamsia</taxon>
    </lineage>
</organism>
<dbReference type="STRING" id="1344003.SAMN05445060_2751"/>
<evidence type="ECO:0000313" key="2">
    <source>
        <dbReference type="EMBL" id="SIS11610.1"/>
    </source>
</evidence>
<evidence type="ECO:0000259" key="1">
    <source>
        <dbReference type="Pfam" id="PF09851"/>
    </source>
</evidence>
<accession>A0A1N7GGC5</accession>
<feature type="domain" description="SHOCT" evidence="1">
    <location>
        <begin position="328"/>
        <end position="353"/>
    </location>
</feature>
<dbReference type="RefSeq" id="WP_076480461.1">
    <property type="nucleotide sequence ID" value="NZ_FTNT01000008.1"/>
</dbReference>
<keyword evidence="3" id="KW-1185">Reference proteome</keyword>
<protein>
    <recommendedName>
        <fullName evidence="1">SHOCT domain-containing protein</fullName>
    </recommendedName>
</protein>
<sequence length="359" mass="39797">MIQLSSKVKEKKSAKWQSVLAPDLYQGELIWAFTGASRMRPITMGMAITNARLIGFNDTGTSTEKRILVEVFADQIRDVQFTTKMGTTSLRVNTAIEEVNFGAIDASEVDFARYYVDYLASAGIAPEVTVGIKQRNDEQNERDQAASQRLRDRDNVQVFGTAMKDKWWDSIHRHSHDGELPWFVINSGMDGLLAAFEDRLLISKTGAMASWMAGSLGGGRETIFPYSDITNIEYNGGFMNGVLEVLTPSYQGTANHDFWRSSGKSRNSASDDPRTLSNCLPLLKSVYQQAQPRLNELHRKMAESKRPQVIVQQSAPATTAAEPAGIAAQIEKLADMHQRGLLDDDEFKAAKRGLIAKLG</sequence>
<dbReference type="OrthoDB" id="4481797at2"/>
<evidence type="ECO:0000313" key="3">
    <source>
        <dbReference type="Proteomes" id="UP000186218"/>
    </source>
</evidence>